<name>A0A1B9F765_9BACT</name>
<dbReference type="Proteomes" id="UP000093080">
    <property type="component" value="Unassembled WGS sequence"/>
</dbReference>
<dbReference type="EMBL" id="MAGO01000003">
    <property type="protein sequence ID" value="OCC15798.1"/>
    <property type="molecule type" value="Genomic_DNA"/>
</dbReference>
<comment type="caution">
    <text evidence="1">The sequence shown here is derived from an EMBL/GenBank/DDBJ whole genome shotgun (WGS) entry which is preliminary data.</text>
</comment>
<accession>A0A1B9F765</accession>
<organism evidence="1 2">
    <name type="scientific">Dissulfuribacter thermophilus</name>
    <dbReference type="NCBI Taxonomy" id="1156395"/>
    <lineage>
        <taxon>Bacteria</taxon>
        <taxon>Pseudomonadati</taxon>
        <taxon>Thermodesulfobacteriota</taxon>
        <taxon>Dissulfuribacteria</taxon>
        <taxon>Dissulfuribacterales</taxon>
        <taxon>Dissulfuribacteraceae</taxon>
        <taxon>Dissulfuribacter</taxon>
    </lineage>
</organism>
<evidence type="ECO:0000313" key="1">
    <source>
        <dbReference type="EMBL" id="OCC15798.1"/>
    </source>
</evidence>
<keyword evidence="2" id="KW-1185">Reference proteome</keyword>
<sequence>MRAFFLLSSFCLLDPEVILMDISVKFLRNQPAIYNEREFGSFELNGEEKND</sequence>
<protein>
    <submittedName>
        <fullName evidence="1">Uncharacterized protein</fullName>
    </submittedName>
</protein>
<proteinExistence type="predicted"/>
<gene>
    <name evidence="1" type="ORF">DBT_0723</name>
</gene>
<reference evidence="1 2" key="1">
    <citation type="submission" date="2016-06" db="EMBL/GenBank/DDBJ databases">
        <title>Respiratory ammonification of nitrate coupled to the oxidation of elemental sulfur in deep-sea autotrophic thermophilic bacteria.</title>
        <authorList>
            <person name="Slobodkina G.B."/>
            <person name="Mardanov A.V."/>
            <person name="Ravin N.V."/>
            <person name="Frolova A.A."/>
            <person name="Viryasiv M.B."/>
            <person name="Chernyh N.A."/>
            <person name="Bonch-Osmolovskaya E.A."/>
            <person name="Slobodkin A.I."/>
        </authorList>
    </citation>
    <scope>NUCLEOTIDE SEQUENCE [LARGE SCALE GENOMIC DNA]</scope>
    <source>
        <strain evidence="1 2">S69</strain>
    </source>
</reference>
<evidence type="ECO:0000313" key="2">
    <source>
        <dbReference type="Proteomes" id="UP000093080"/>
    </source>
</evidence>
<dbReference type="AlphaFoldDB" id="A0A1B9F765"/>